<dbReference type="PANTHER" id="PTHR23026:SF90">
    <property type="entry name" value="IODOTYROSINE DEIODINASE 1"/>
    <property type="match status" value="1"/>
</dbReference>
<evidence type="ECO:0000256" key="1">
    <source>
        <dbReference type="ARBA" id="ARBA00022630"/>
    </source>
</evidence>
<proteinExistence type="predicted"/>
<dbReference type="InterPro" id="IPR000415">
    <property type="entry name" value="Nitroreductase-like"/>
</dbReference>
<keyword evidence="2" id="KW-0288">FMN</keyword>
<keyword evidence="3" id="KW-0560">Oxidoreductase</keyword>
<dbReference type="SUPFAM" id="SSF55469">
    <property type="entry name" value="FMN-dependent nitroreductase-like"/>
    <property type="match status" value="1"/>
</dbReference>
<dbReference type="AlphaFoldDB" id="A0A3B0T0P0"/>
<sequence length="217" mass="23975">MDLYEALYTTRAMRRVSSDSVPDDVVRSMLDAAIRSPSGGNTQNWRWLTVTDRDTIARLGELYAEAWDELNETFYKGKKEAAEASGDEATKRVLNSAQWLADNFGTVPLVVLPYSRNDPSGASIYPAVWSLMLAARGHGIGTTITTVLGIFKSKEVAELLGVPLEKGWQNAAAIPCGYPLGRWGLAKRAPVHEVVYEEQWGQAPEWRVDGSLWDGTQ</sequence>
<dbReference type="Gene3D" id="3.40.109.10">
    <property type="entry name" value="NADH Oxidase"/>
    <property type="match status" value="1"/>
</dbReference>
<dbReference type="InterPro" id="IPR050627">
    <property type="entry name" value="Nitroreductase/BluB"/>
</dbReference>
<dbReference type="EMBL" id="UOEI01000567">
    <property type="protein sequence ID" value="VAW08022.1"/>
    <property type="molecule type" value="Genomic_DNA"/>
</dbReference>
<evidence type="ECO:0000256" key="3">
    <source>
        <dbReference type="ARBA" id="ARBA00023002"/>
    </source>
</evidence>
<dbReference type="Pfam" id="PF00881">
    <property type="entry name" value="Nitroreductase"/>
    <property type="match status" value="1"/>
</dbReference>
<evidence type="ECO:0000313" key="5">
    <source>
        <dbReference type="EMBL" id="VAW08022.1"/>
    </source>
</evidence>
<evidence type="ECO:0000256" key="2">
    <source>
        <dbReference type="ARBA" id="ARBA00022643"/>
    </source>
</evidence>
<keyword evidence="1" id="KW-0285">Flavoprotein</keyword>
<dbReference type="GO" id="GO:0016491">
    <property type="term" value="F:oxidoreductase activity"/>
    <property type="evidence" value="ECO:0007669"/>
    <property type="project" value="UniProtKB-KW"/>
</dbReference>
<dbReference type="PANTHER" id="PTHR23026">
    <property type="entry name" value="NADPH NITROREDUCTASE"/>
    <property type="match status" value="1"/>
</dbReference>
<evidence type="ECO:0000259" key="4">
    <source>
        <dbReference type="Pfam" id="PF00881"/>
    </source>
</evidence>
<dbReference type="InterPro" id="IPR029479">
    <property type="entry name" value="Nitroreductase"/>
</dbReference>
<organism evidence="5">
    <name type="scientific">hydrothermal vent metagenome</name>
    <dbReference type="NCBI Taxonomy" id="652676"/>
    <lineage>
        <taxon>unclassified sequences</taxon>
        <taxon>metagenomes</taxon>
        <taxon>ecological metagenomes</taxon>
    </lineage>
</organism>
<name>A0A3B0T0P0_9ZZZZ</name>
<dbReference type="CDD" id="cd02062">
    <property type="entry name" value="Nitro_FMN_reductase"/>
    <property type="match status" value="1"/>
</dbReference>
<accession>A0A3B0T0P0</accession>
<gene>
    <name evidence="5" type="ORF">MNBD_ACTINO01-2056</name>
</gene>
<feature type="domain" description="Nitroreductase" evidence="4">
    <location>
        <begin position="11"/>
        <end position="178"/>
    </location>
</feature>
<reference evidence="5" key="1">
    <citation type="submission" date="2018-06" db="EMBL/GenBank/DDBJ databases">
        <authorList>
            <person name="Zhirakovskaya E."/>
        </authorList>
    </citation>
    <scope>NUCLEOTIDE SEQUENCE</scope>
</reference>
<protein>
    <recommendedName>
        <fullName evidence="4">Nitroreductase domain-containing protein</fullName>
    </recommendedName>
</protein>